<feature type="non-terminal residue" evidence="2">
    <location>
        <position position="1"/>
    </location>
</feature>
<evidence type="ECO:0000256" key="1">
    <source>
        <dbReference type="SAM" id="MobiDB-lite"/>
    </source>
</evidence>
<dbReference type="EMBL" id="CAJVPV010023924">
    <property type="protein sequence ID" value="CAG8725103.1"/>
    <property type="molecule type" value="Genomic_DNA"/>
</dbReference>
<proteinExistence type="predicted"/>
<name>A0A9N9NEL5_9GLOM</name>
<feature type="region of interest" description="Disordered" evidence="1">
    <location>
        <begin position="1"/>
        <end position="75"/>
    </location>
</feature>
<feature type="compositionally biased region" description="Basic and acidic residues" evidence="1">
    <location>
        <begin position="1"/>
        <end position="20"/>
    </location>
</feature>
<feature type="compositionally biased region" description="Basic residues" evidence="1">
    <location>
        <begin position="21"/>
        <end position="30"/>
    </location>
</feature>
<keyword evidence="3" id="KW-1185">Reference proteome</keyword>
<evidence type="ECO:0000313" key="2">
    <source>
        <dbReference type="EMBL" id="CAG8725103.1"/>
    </source>
</evidence>
<dbReference type="AlphaFoldDB" id="A0A9N9NEL5"/>
<sequence>CKMKRVEGRNREYKEKERSTRNHRKRRNNIRNKQEMAHNKGTVEAGSRDSYPKENPEIRSAGVQQKDKNSTVHSV</sequence>
<comment type="caution">
    <text evidence="2">The sequence shown here is derived from an EMBL/GenBank/DDBJ whole genome shotgun (WGS) entry which is preliminary data.</text>
</comment>
<protein>
    <submittedName>
        <fullName evidence="2">5232_t:CDS:1</fullName>
    </submittedName>
</protein>
<feature type="compositionally biased region" description="Basic and acidic residues" evidence="1">
    <location>
        <begin position="65"/>
        <end position="75"/>
    </location>
</feature>
<dbReference type="Proteomes" id="UP000789342">
    <property type="component" value="Unassembled WGS sequence"/>
</dbReference>
<gene>
    <name evidence="2" type="ORF">AMORRO_LOCUS13601</name>
</gene>
<organism evidence="2 3">
    <name type="scientific">Acaulospora morrowiae</name>
    <dbReference type="NCBI Taxonomy" id="94023"/>
    <lineage>
        <taxon>Eukaryota</taxon>
        <taxon>Fungi</taxon>
        <taxon>Fungi incertae sedis</taxon>
        <taxon>Mucoromycota</taxon>
        <taxon>Glomeromycotina</taxon>
        <taxon>Glomeromycetes</taxon>
        <taxon>Diversisporales</taxon>
        <taxon>Acaulosporaceae</taxon>
        <taxon>Acaulospora</taxon>
    </lineage>
</organism>
<reference evidence="2" key="1">
    <citation type="submission" date="2021-06" db="EMBL/GenBank/DDBJ databases">
        <authorList>
            <person name="Kallberg Y."/>
            <person name="Tangrot J."/>
            <person name="Rosling A."/>
        </authorList>
    </citation>
    <scope>NUCLEOTIDE SEQUENCE</scope>
    <source>
        <strain evidence="2">CL551</strain>
    </source>
</reference>
<feature type="compositionally biased region" description="Basic and acidic residues" evidence="1">
    <location>
        <begin position="46"/>
        <end position="57"/>
    </location>
</feature>
<evidence type="ECO:0000313" key="3">
    <source>
        <dbReference type="Proteomes" id="UP000789342"/>
    </source>
</evidence>
<accession>A0A9N9NEL5</accession>